<dbReference type="Pfam" id="PF04909">
    <property type="entry name" value="Amidohydro_2"/>
    <property type="match status" value="1"/>
</dbReference>
<name>A0A9X8ULK5_9FIRM</name>
<comment type="caution">
    <text evidence="3">The sequence shown here is derived from an EMBL/GenBank/DDBJ whole genome shotgun (WGS) entry which is preliminary data.</text>
</comment>
<gene>
    <name evidence="3" type="ORF">EDD78_10140</name>
</gene>
<dbReference type="RefSeq" id="WP_132083361.1">
    <property type="nucleotide sequence ID" value="NZ_SLUK01000001.1"/>
</dbReference>
<dbReference type="PANTHER" id="PTHR21240">
    <property type="entry name" value="2-AMINO-3-CARBOXYLMUCONATE-6-SEMIALDEHYDE DECARBOXYLASE"/>
    <property type="match status" value="1"/>
</dbReference>
<dbReference type="InterPro" id="IPR006680">
    <property type="entry name" value="Amidohydro-rel"/>
</dbReference>
<evidence type="ECO:0000256" key="1">
    <source>
        <dbReference type="ARBA" id="ARBA00023239"/>
    </source>
</evidence>
<dbReference type="GO" id="GO:0016787">
    <property type="term" value="F:hydrolase activity"/>
    <property type="evidence" value="ECO:0007669"/>
    <property type="project" value="InterPro"/>
</dbReference>
<accession>A0A9X8ULK5</accession>
<dbReference type="GO" id="GO:0005737">
    <property type="term" value="C:cytoplasm"/>
    <property type="evidence" value="ECO:0007669"/>
    <property type="project" value="TreeGrafter"/>
</dbReference>
<evidence type="ECO:0000313" key="4">
    <source>
        <dbReference type="Proteomes" id="UP000294682"/>
    </source>
</evidence>
<reference evidence="3 4" key="1">
    <citation type="submission" date="2019-03" db="EMBL/GenBank/DDBJ databases">
        <title>Genomic Encyclopedia of Type Strains, Phase IV (KMG-IV): sequencing the most valuable type-strain genomes for metagenomic binning, comparative biology and taxonomic classification.</title>
        <authorList>
            <person name="Goeker M."/>
        </authorList>
    </citation>
    <scope>NUCLEOTIDE SEQUENCE [LARGE SCALE GENOMIC DNA]</scope>
    <source>
        <strain evidence="3 4">DSM 100433</strain>
    </source>
</reference>
<dbReference type="InterPro" id="IPR032466">
    <property type="entry name" value="Metal_Hydrolase"/>
</dbReference>
<dbReference type="GO" id="GO:0019748">
    <property type="term" value="P:secondary metabolic process"/>
    <property type="evidence" value="ECO:0007669"/>
    <property type="project" value="TreeGrafter"/>
</dbReference>
<keyword evidence="1" id="KW-0456">Lyase</keyword>
<evidence type="ECO:0000259" key="2">
    <source>
        <dbReference type="Pfam" id="PF04909"/>
    </source>
</evidence>
<keyword evidence="4" id="KW-1185">Reference proteome</keyword>
<dbReference type="EMBL" id="SLUK01000001">
    <property type="protein sequence ID" value="TCL45063.1"/>
    <property type="molecule type" value="Genomic_DNA"/>
</dbReference>
<dbReference type="CDD" id="cd01292">
    <property type="entry name" value="metallo-dependent_hydrolases"/>
    <property type="match status" value="1"/>
</dbReference>
<sequence length="262" mass="29655">MLIDFHIHMFPDALAEKAIARLAAASGLAPETDGTKDFTLQKLREWEVDRAVVLNIATNSRQQTNVNNFAISCNHDPLIPFGSVHFESECALEELERIKEAGLRGVKLHPDYQGFEIDERRLYPIYERIAELGLVCVFHTGFDAISPDHIHATPQKIARVLRDLPQLTMVCAHMGSMERWDEVEQYLCGKRVYFDTAFTAGYLSPAQAERIISRHGAQNILFGSDCPWQASSATYRFIDSLHISSAQKDMIFYQNAQRLLGL</sequence>
<dbReference type="Gene3D" id="3.20.20.140">
    <property type="entry name" value="Metal-dependent hydrolases"/>
    <property type="match status" value="1"/>
</dbReference>
<protein>
    <recommendedName>
        <fullName evidence="2">Amidohydrolase-related domain-containing protein</fullName>
    </recommendedName>
</protein>
<dbReference type="GO" id="GO:0016831">
    <property type="term" value="F:carboxy-lyase activity"/>
    <property type="evidence" value="ECO:0007669"/>
    <property type="project" value="InterPro"/>
</dbReference>
<evidence type="ECO:0000313" key="3">
    <source>
        <dbReference type="EMBL" id="TCL45063.1"/>
    </source>
</evidence>
<proteinExistence type="predicted"/>
<dbReference type="Proteomes" id="UP000294682">
    <property type="component" value="Unassembled WGS sequence"/>
</dbReference>
<dbReference type="InterPro" id="IPR032465">
    <property type="entry name" value="ACMSD"/>
</dbReference>
<organism evidence="3 4">
    <name type="scientific">Harryflintia acetispora</name>
    <dbReference type="NCBI Taxonomy" id="1849041"/>
    <lineage>
        <taxon>Bacteria</taxon>
        <taxon>Bacillati</taxon>
        <taxon>Bacillota</taxon>
        <taxon>Clostridia</taxon>
        <taxon>Eubacteriales</taxon>
        <taxon>Oscillospiraceae</taxon>
        <taxon>Harryflintia</taxon>
    </lineage>
</organism>
<dbReference type="PANTHER" id="PTHR21240:SF28">
    <property type="entry name" value="ISO-OROTATE DECARBOXYLASE (EUROFUNG)"/>
    <property type="match status" value="1"/>
</dbReference>
<feature type="domain" description="Amidohydrolase-related" evidence="2">
    <location>
        <begin position="3"/>
        <end position="262"/>
    </location>
</feature>
<dbReference type="AlphaFoldDB" id="A0A9X8ULK5"/>
<dbReference type="SUPFAM" id="SSF51556">
    <property type="entry name" value="Metallo-dependent hydrolases"/>
    <property type="match status" value="1"/>
</dbReference>